<evidence type="ECO:0000313" key="2">
    <source>
        <dbReference type="EMBL" id="KAI1886393.1"/>
    </source>
</evidence>
<gene>
    <name evidence="2" type="ORF">AGOR_G00213550</name>
</gene>
<dbReference type="OrthoDB" id="567788at2759"/>
<sequence length="247" mass="26515">MLSSKADTEDDFMFDMKPSSASTNPFQGFAPISDPSSGTPLFGGSASDSRAGKMSESPTPDLVQYAHEGELQESSLSKQREDPLVDLVHKGSEAAVDLSDTSKSLPAAPTQESEEPSASPSLPDILNLSPLNPDKEDSGSSEGSPDSERSPVLGPQNPTQSPLNPFNFDSKVLLLKEMAEETEARAAEKRKLEGAQTPEQTFGTFDLVKEAETTTKGKDLHSTMEVEEKDWMFSGKDSGKVADRSEL</sequence>
<accession>A0A8T3CMS2</accession>
<feature type="compositionally biased region" description="Basic and acidic residues" evidence="1">
    <location>
        <begin position="181"/>
        <end position="193"/>
    </location>
</feature>
<reference evidence="2" key="1">
    <citation type="submission" date="2021-01" db="EMBL/GenBank/DDBJ databases">
        <authorList>
            <person name="Zahm M."/>
            <person name="Roques C."/>
            <person name="Cabau C."/>
            <person name="Klopp C."/>
            <person name="Donnadieu C."/>
            <person name="Jouanno E."/>
            <person name="Lampietro C."/>
            <person name="Louis A."/>
            <person name="Herpin A."/>
            <person name="Echchiki A."/>
            <person name="Berthelot C."/>
            <person name="Parey E."/>
            <person name="Roest-Crollius H."/>
            <person name="Braasch I."/>
            <person name="Postlethwait J."/>
            <person name="Bobe J."/>
            <person name="Montfort J."/>
            <person name="Bouchez O."/>
            <person name="Begum T."/>
            <person name="Mejri S."/>
            <person name="Adams A."/>
            <person name="Chen W.-J."/>
            <person name="Guiguen Y."/>
        </authorList>
    </citation>
    <scope>NUCLEOTIDE SEQUENCE</scope>
    <source>
        <tissue evidence="2">Blood</tissue>
    </source>
</reference>
<feature type="compositionally biased region" description="Basic and acidic residues" evidence="1">
    <location>
        <begin position="207"/>
        <end position="223"/>
    </location>
</feature>
<evidence type="ECO:0000313" key="3">
    <source>
        <dbReference type="Proteomes" id="UP000829720"/>
    </source>
</evidence>
<dbReference type="AlphaFoldDB" id="A0A8T3CMS2"/>
<feature type="region of interest" description="Disordered" evidence="1">
    <location>
        <begin position="1"/>
        <end position="168"/>
    </location>
</feature>
<protein>
    <submittedName>
        <fullName evidence="2">Uncharacterized protein</fullName>
    </submittedName>
</protein>
<evidence type="ECO:0000256" key="1">
    <source>
        <dbReference type="SAM" id="MobiDB-lite"/>
    </source>
</evidence>
<organism evidence="2 3">
    <name type="scientific">Albula goreensis</name>
    <dbReference type="NCBI Taxonomy" id="1534307"/>
    <lineage>
        <taxon>Eukaryota</taxon>
        <taxon>Metazoa</taxon>
        <taxon>Chordata</taxon>
        <taxon>Craniata</taxon>
        <taxon>Vertebrata</taxon>
        <taxon>Euteleostomi</taxon>
        <taxon>Actinopterygii</taxon>
        <taxon>Neopterygii</taxon>
        <taxon>Teleostei</taxon>
        <taxon>Albuliformes</taxon>
        <taxon>Albulidae</taxon>
        <taxon>Albula</taxon>
    </lineage>
</organism>
<dbReference type="EMBL" id="JAERUA010000020">
    <property type="protein sequence ID" value="KAI1886393.1"/>
    <property type="molecule type" value="Genomic_DNA"/>
</dbReference>
<comment type="caution">
    <text evidence="2">The sequence shown here is derived from an EMBL/GenBank/DDBJ whole genome shotgun (WGS) entry which is preliminary data.</text>
</comment>
<proteinExistence type="predicted"/>
<feature type="region of interest" description="Disordered" evidence="1">
    <location>
        <begin position="181"/>
        <end position="223"/>
    </location>
</feature>
<feature type="compositionally biased region" description="Basic and acidic residues" evidence="1">
    <location>
        <begin position="78"/>
        <end position="92"/>
    </location>
</feature>
<feature type="compositionally biased region" description="Low complexity" evidence="1">
    <location>
        <begin position="106"/>
        <end position="121"/>
    </location>
</feature>
<keyword evidence="3" id="KW-1185">Reference proteome</keyword>
<dbReference type="Proteomes" id="UP000829720">
    <property type="component" value="Unassembled WGS sequence"/>
</dbReference>
<name>A0A8T3CMS2_9TELE</name>